<dbReference type="Proteomes" id="UP000335415">
    <property type="component" value="Unassembled WGS sequence"/>
</dbReference>
<organism evidence="2 3">
    <name type="scientific">Affinibrenneria salicis</name>
    <dbReference type="NCBI Taxonomy" id="2590031"/>
    <lineage>
        <taxon>Bacteria</taxon>
        <taxon>Pseudomonadati</taxon>
        <taxon>Pseudomonadota</taxon>
        <taxon>Gammaproteobacteria</taxon>
        <taxon>Enterobacterales</taxon>
        <taxon>Pectobacteriaceae</taxon>
        <taxon>Affinibrenneria</taxon>
    </lineage>
</organism>
<sequence>MKIFITGSTGYIGGSLSVYLRSAGHRIRGLVRNPDKAGLLTARGIEPILGDLNDRELLTREAQQADAVINAANSDDRNTVETLLTALRSSGKPLIHTSGTSVIADMSDGNKVNDTSFDENSALLITPEKQARRAIDEKILAAQGIRGIVLCNSLIYGEGKLPGTRSVQIPLLINQARESGVMRIVGKGVNIWSNVHIDDLCELYRLALKNASSGAFYFVENGESSFAELGTTLAKRLGVQGPESWSIEQAAQVWGQTRARYSLGSNSRVRSVRAREELGWKPRHNSVIQWILTEMAIE</sequence>
<reference evidence="2 3" key="1">
    <citation type="submission" date="2019-09" db="EMBL/GenBank/DDBJ databases">
        <authorList>
            <person name="Li Y."/>
        </authorList>
    </citation>
    <scope>NUCLEOTIDE SEQUENCE [LARGE SCALE GENOMIC DNA]</scope>
    <source>
        <strain evidence="2 3">L3-3HA</strain>
    </source>
</reference>
<accession>A0A5J5FSH2</accession>
<proteinExistence type="predicted"/>
<protein>
    <submittedName>
        <fullName evidence="2">NAD-dependent epimerase/dehydratase family protein</fullName>
    </submittedName>
</protein>
<dbReference type="PANTHER" id="PTHR48079">
    <property type="entry name" value="PROTEIN YEEZ"/>
    <property type="match status" value="1"/>
</dbReference>
<dbReference type="InterPro" id="IPR036291">
    <property type="entry name" value="NAD(P)-bd_dom_sf"/>
</dbReference>
<dbReference type="PANTHER" id="PTHR48079:SF6">
    <property type="entry name" value="NAD(P)-BINDING DOMAIN-CONTAINING PROTEIN-RELATED"/>
    <property type="match status" value="1"/>
</dbReference>
<evidence type="ECO:0000313" key="3">
    <source>
        <dbReference type="Proteomes" id="UP000335415"/>
    </source>
</evidence>
<evidence type="ECO:0000259" key="1">
    <source>
        <dbReference type="Pfam" id="PF01370"/>
    </source>
</evidence>
<dbReference type="SUPFAM" id="SSF51735">
    <property type="entry name" value="NAD(P)-binding Rossmann-fold domains"/>
    <property type="match status" value="1"/>
</dbReference>
<dbReference type="Pfam" id="PF01370">
    <property type="entry name" value="Epimerase"/>
    <property type="match status" value="1"/>
</dbReference>
<dbReference type="GO" id="GO:0005737">
    <property type="term" value="C:cytoplasm"/>
    <property type="evidence" value="ECO:0007669"/>
    <property type="project" value="TreeGrafter"/>
</dbReference>
<dbReference type="EMBL" id="VYKJ01000016">
    <property type="protein sequence ID" value="KAA8995895.1"/>
    <property type="molecule type" value="Genomic_DNA"/>
</dbReference>
<dbReference type="OrthoDB" id="9787292at2"/>
<dbReference type="InterPro" id="IPR051783">
    <property type="entry name" value="NAD(P)-dependent_oxidoreduct"/>
</dbReference>
<name>A0A5J5FSH2_9GAMM</name>
<feature type="domain" description="NAD-dependent epimerase/dehydratase" evidence="1">
    <location>
        <begin position="3"/>
        <end position="213"/>
    </location>
</feature>
<dbReference type="InterPro" id="IPR001509">
    <property type="entry name" value="Epimerase_deHydtase"/>
</dbReference>
<dbReference type="Gene3D" id="3.40.50.720">
    <property type="entry name" value="NAD(P)-binding Rossmann-like Domain"/>
    <property type="match status" value="1"/>
</dbReference>
<evidence type="ECO:0000313" key="2">
    <source>
        <dbReference type="EMBL" id="KAA8995895.1"/>
    </source>
</evidence>
<gene>
    <name evidence="2" type="ORF">FJU30_23290</name>
</gene>
<comment type="caution">
    <text evidence="2">The sequence shown here is derived from an EMBL/GenBank/DDBJ whole genome shotgun (WGS) entry which is preliminary data.</text>
</comment>
<dbReference type="AlphaFoldDB" id="A0A5J5FSH2"/>
<keyword evidence="3" id="KW-1185">Reference proteome</keyword>
<dbReference type="GO" id="GO:0004029">
    <property type="term" value="F:aldehyde dehydrogenase (NAD+) activity"/>
    <property type="evidence" value="ECO:0007669"/>
    <property type="project" value="TreeGrafter"/>
</dbReference>
<dbReference type="RefSeq" id="WP_150437354.1">
    <property type="nucleotide sequence ID" value="NZ_VYKJ01000016.1"/>
</dbReference>